<proteinExistence type="predicted"/>
<accession>A0AAW1TU94</accession>
<protein>
    <recommendedName>
        <fullName evidence="1">Condensin II complex subunit H2 N-terminal domain-containing protein</fullName>
    </recommendedName>
</protein>
<comment type="caution">
    <text evidence="2">The sequence shown here is derived from an EMBL/GenBank/DDBJ whole genome shotgun (WGS) entry which is preliminary data.</text>
</comment>
<feature type="domain" description="Condensin II complex subunit H2 N-terminal" evidence="1">
    <location>
        <begin position="36"/>
        <end position="95"/>
    </location>
</feature>
<sequence length="125" mass="14553">MDTYQEDEHVNSNSKLGKLIIKVNNMQKKPLLDDSLSEVLDVFLQKLRQSEDFLINGIFQINFAEAALLLQSSAFIYCKKVDLLWDSINQCQKRMIAFDSEENKVELLRLEEREKSINEKGRLLS</sequence>
<dbReference type="Pfam" id="PF06278">
    <property type="entry name" value="CNDH2_N"/>
    <property type="match status" value="1"/>
</dbReference>
<evidence type="ECO:0000313" key="2">
    <source>
        <dbReference type="EMBL" id="KAK9875141.1"/>
    </source>
</evidence>
<dbReference type="Proteomes" id="UP001431783">
    <property type="component" value="Unassembled WGS sequence"/>
</dbReference>
<evidence type="ECO:0000259" key="1">
    <source>
        <dbReference type="Pfam" id="PF06278"/>
    </source>
</evidence>
<reference evidence="2 3" key="1">
    <citation type="submission" date="2023-03" db="EMBL/GenBank/DDBJ databases">
        <title>Genome insight into feeding habits of ladybird beetles.</title>
        <authorList>
            <person name="Li H.-S."/>
            <person name="Huang Y.-H."/>
            <person name="Pang H."/>
        </authorList>
    </citation>
    <scope>NUCLEOTIDE SEQUENCE [LARGE SCALE GENOMIC DNA]</scope>
    <source>
        <strain evidence="2">SYSU_2023b</strain>
        <tissue evidence="2">Whole body</tissue>
    </source>
</reference>
<dbReference type="EMBL" id="JARQZJ010000032">
    <property type="protein sequence ID" value="KAK9875141.1"/>
    <property type="molecule type" value="Genomic_DNA"/>
</dbReference>
<evidence type="ECO:0000313" key="3">
    <source>
        <dbReference type="Proteomes" id="UP001431783"/>
    </source>
</evidence>
<dbReference type="InterPro" id="IPR009378">
    <property type="entry name" value="H2_N"/>
</dbReference>
<gene>
    <name evidence="2" type="ORF">WA026_005932</name>
</gene>
<name>A0AAW1TU94_9CUCU</name>
<keyword evidence="3" id="KW-1185">Reference proteome</keyword>
<organism evidence="2 3">
    <name type="scientific">Henosepilachna vigintioctopunctata</name>
    <dbReference type="NCBI Taxonomy" id="420089"/>
    <lineage>
        <taxon>Eukaryota</taxon>
        <taxon>Metazoa</taxon>
        <taxon>Ecdysozoa</taxon>
        <taxon>Arthropoda</taxon>
        <taxon>Hexapoda</taxon>
        <taxon>Insecta</taxon>
        <taxon>Pterygota</taxon>
        <taxon>Neoptera</taxon>
        <taxon>Endopterygota</taxon>
        <taxon>Coleoptera</taxon>
        <taxon>Polyphaga</taxon>
        <taxon>Cucujiformia</taxon>
        <taxon>Coccinelloidea</taxon>
        <taxon>Coccinellidae</taxon>
        <taxon>Epilachninae</taxon>
        <taxon>Epilachnini</taxon>
        <taxon>Henosepilachna</taxon>
    </lineage>
</organism>
<dbReference type="AlphaFoldDB" id="A0AAW1TU94"/>